<keyword evidence="6" id="KW-1185">Reference proteome</keyword>
<reference evidence="5 6" key="1">
    <citation type="submission" date="2015-09" db="EMBL/GenBank/DDBJ databases">
        <authorList>
            <person name="Jackson K.R."/>
            <person name="Lunt B.L."/>
            <person name="Fisher J.N.B."/>
            <person name="Gardner A.V."/>
            <person name="Bailey M.E."/>
            <person name="Deus L.M."/>
            <person name="Earl A.S."/>
            <person name="Gibby P.D."/>
            <person name="Hartmann K.A."/>
            <person name="Liu J.E."/>
            <person name="Manci A.M."/>
            <person name="Nielsen D.A."/>
            <person name="Solomon M.B."/>
            <person name="Breakwell D.P."/>
            <person name="Burnett S.H."/>
            <person name="Grose J.H."/>
        </authorList>
    </citation>
    <scope>NUCLEOTIDE SEQUENCE [LARGE SCALE GENOMIC DNA]</scope>
    <source>
        <strain evidence="5 6">16</strain>
    </source>
</reference>
<evidence type="ECO:0000256" key="2">
    <source>
        <dbReference type="ARBA" id="ARBA00022643"/>
    </source>
</evidence>
<dbReference type="InterPro" id="IPR050627">
    <property type="entry name" value="Nitroreductase/BluB"/>
</dbReference>
<dbReference type="PANTHER" id="PTHR23026:SF90">
    <property type="entry name" value="IODOTYROSINE DEIODINASE 1"/>
    <property type="match status" value="1"/>
</dbReference>
<dbReference type="CDD" id="cd02144">
    <property type="entry name" value="iodotyrosine_dehalogenase"/>
    <property type="match status" value="1"/>
</dbReference>
<dbReference type="Pfam" id="PF00881">
    <property type="entry name" value="Nitroreductase"/>
    <property type="match status" value="1"/>
</dbReference>
<dbReference type="InterPro" id="IPR029479">
    <property type="entry name" value="Nitroreductase"/>
</dbReference>
<dbReference type="Proteomes" id="UP000048984">
    <property type="component" value="Unassembled WGS sequence"/>
</dbReference>
<evidence type="ECO:0000313" key="6">
    <source>
        <dbReference type="Proteomes" id="UP000048984"/>
    </source>
</evidence>
<accession>A0A0P6WDU4</accession>
<evidence type="ECO:0000313" key="5">
    <source>
        <dbReference type="EMBL" id="KPL52843.1"/>
    </source>
</evidence>
<evidence type="ECO:0000259" key="4">
    <source>
        <dbReference type="Pfam" id="PF00881"/>
    </source>
</evidence>
<organism evidence="5 6">
    <name type="scientific">Prosthecodimorpha hirschii</name>
    <dbReference type="NCBI Taxonomy" id="665126"/>
    <lineage>
        <taxon>Bacteria</taxon>
        <taxon>Pseudomonadati</taxon>
        <taxon>Pseudomonadota</taxon>
        <taxon>Alphaproteobacteria</taxon>
        <taxon>Hyphomicrobiales</taxon>
        <taxon>Ancalomicrobiaceae</taxon>
        <taxon>Prosthecodimorpha</taxon>
    </lineage>
</organism>
<dbReference type="GO" id="GO:0016491">
    <property type="term" value="F:oxidoreductase activity"/>
    <property type="evidence" value="ECO:0007669"/>
    <property type="project" value="UniProtKB-KW"/>
</dbReference>
<protein>
    <submittedName>
        <fullName evidence="5">Nitroreductase</fullName>
    </submittedName>
</protein>
<dbReference type="PANTHER" id="PTHR23026">
    <property type="entry name" value="NADPH NITROREDUCTASE"/>
    <property type="match status" value="1"/>
</dbReference>
<gene>
    <name evidence="5" type="ORF">ABB55_11980</name>
</gene>
<keyword evidence="3" id="KW-0560">Oxidoreductase</keyword>
<dbReference type="SUPFAM" id="SSF55469">
    <property type="entry name" value="FMN-dependent nitroreductase-like"/>
    <property type="match status" value="1"/>
</dbReference>
<keyword evidence="1" id="KW-0285">Flavoprotein</keyword>
<dbReference type="EMBL" id="LJYW01000001">
    <property type="protein sequence ID" value="KPL52843.1"/>
    <property type="molecule type" value="Genomic_DNA"/>
</dbReference>
<sequence length="235" mass="25495">MGLCLRRETLPMTQADFQPLAFDVLPEPEMRARADAFLALMRRRRSLRVFSARPVPRDLIETAIATAGTAPSGANQQPWTFVAIGDPAVKRRIREAAEAEERAFYGGRAGDAWLDALAPLGTDADKSFLETAPWLIAIFGQRWGTAPDGTKVKHYYVPESVGIATGFLIAALHGAGLATLTHTPSPMGFLNEILGRPDAEKPYILLVAGYPAEGATVPRITKKPIGEIAVFIEED</sequence>
<feature type="domain" description="Nitroreductase" evidence="4">
    <location>
        <begin position="42"/>
        <end position="210"/>
    </location>
</feature>
<evidence type="ECO:0000256" key="1">
    <source>
        <dbReference type="ARBA" id="ARBA00022630"/>
    </source>
</evidence>
<name>A0A0P6WDU4_9HYPH</name>
<dbReference type="AlphaFoldDB" id="A0A0P6WDU4"/>
<dbReference type="InterPro" id="IPR000415">
    <property type="entry name" value="Nitroreductase-like"/>
</dbReference>
<comment type="caution">
    <text evidence="5">The sequence shown here is derived from an EMBL/GenBank/DDBJ whole genome shotgun (WGS) entry which is preliminary data.</text>
</comment>
<evidence type="ECO:0000256" key="3">
    <source>
        <dbReference type="ARBA" id="ARBA00023002"/>
    </source>
</evidence>
<dbReference type="STRING" id="665126.ABB55_11980"/>
<reference evidence="5 6" key="2">
    <citation type="submission" date="2015-10" db="EMBL/GenBank/DDBJ databases">
        <title>Draft Genome Sequence of Prosthecomicrobium hirschii ATCC 27832.</title>
        <authorList>
            <person name="Daniel J."/>
            <person name="Givan S.A."/>
            <person name="Brun Y.V."/>
            <person name="Brown P.J."/>
        </authorList>
    </citation>
    <scope>NUCLEOTIDE SEQUENCE [LARGE SCALE GENOMIC DNA]</scope>
    <source>
        <strain evidence="5 6">16</strain>
    </source>
</reference>
<dbReference type="Gene3D" id="3.40.109.10">
    <property type="entry name" value="NADH Oxidase"/>
    <property type="match status" value="1"/>
</dbReference>
<keyword evidence="2" id="KW-0288">FMN</keyword>
<proteinExistence type="predicted"/>